<dbReference type="Proteomes" id="UP000024635">
    <property type="component" value="Unassembled WGS sequence"/>
</dbReference>
<proteinExistence type="predicted"/>
<name>A0A016UIN4_9BILA</name>
<gene>
    <name evidence="2" type="primary">Acey_s0039.g109</name>
    <name evidence="2" type="ORF">Y032_0039g109</name>
</gene>
<protein>
    <submittedName>
        <fullName evidence="2">Uncharacterized protein</fullName>
    </submittedName>
</protein>
<dbReference type="AlphaFoldDB" id="A0A016UIN4"/>
<keyword evidence="3" id="KW-1185">Reference proteome</keyword>
<sequence>MRHVSSLVLRSPPRPGAISGPIAGDPTEVPIKLRGSSEQASRKFRTDSVEVPKSTIAIVSKLRGSYETIPDVSFRKRGASE</sequence>
<evidence type="ECO:0000313" key="3">
    <source>
        <dbReference type="Proteomes" id="UP000024635"/>
    </source>
</evidence>
<dbReference type="EMBL" id="JARK01001375">
    <property type="protein sequence ID" value="EYC14697.1"/>
    <property type="molecule type" value="Genomic_DNA"/>
</dbReference>
<accession>A0A016UIN4</accession>
<feature type="region of interest" description="Disordered" evidence="1">
    <location>
        <begin position="1"/>
        <end position="29"/>
    </location>
</feature>
<organism evidence="2 3">
    <name type="scientific">Ancylostoma ceylanicum</name>
    <dbReference type="NCBI Taxonomy" id="53326"/>
    <lineage>
        <taxon>Eukaryota</taxon>
        <taxon>Metazoa</taxon>
        <taxon>Ecdysozoa</taxon>
        <taxon>Nematoda</taxon>
        <taxon>Chromadorea</taxon>
        <taxon>Rhabditida</taxon>
        <taxon>Rhabditina</taxon>
        <taxon>Rhabditomorpha</taxon>
        <taxon>Strongyloidea</taxon>
        <taxon>Ancylostomatidae</taxon>
        <taxon>Ancylostomatinae</taxon>
        <taxon>Ancylostoma</taxon>
    </lineage>
</organism>
<evidence type="ECO:0000313" key="2">
    <source>
        <dbReference type="EMBL" id="EYC14697.1"/>
    </source>
</evidence>
<reference evidence="3" key="1">
    <citation type="journal article" date="2015" name="Nat. Genet.">
        <title>The genome and transcriptome of the zoonotic hookworm Ancylostoma ceylanicum identify infection-specific gene families.</title>
        <authorList>
            <person name="Schwarz E.M."/>
            <person name="Hu Y."/>
            <person name="Antoshechkin I."/>
            <person name="Miller M.M."/>
            <person name="Sternberg P.W."/>
            <person name="Aroian R.V."/>
        </authorList>
    </citation>
    <scope>NUCLEOTIDE SEQUENCE</scope>
    <source>
        <strain evidence="3">HY135</strain>
    </source>
</reference>
<evidence type="ECO:0000256" key="1">
    <source>
        <dbReference type="SAM" id="MobiDB-lite"/>
    </source>
</evidence>
<comment type="caution">
    <text evidence="2">The sequence shown here is derived from an EMBL/GenBank/DDBJ whole genome shotgun (WGS) entry which is preliminary data.</text>
</comment>